<sequence>MESSFIANALQVNFDSVFDISDNDGMVQMFRALSGLRGFLGCPSVFYEKELGQFFDTALVKNGEILCVIHGKSFAITEDKFAGAFELPTEALIDLSEVPQNLVFDARSIFSKSVTVKAGSFDAVTQERFLMMTAIHFGVKVNWSKLLFEIIKEMADKSTKRAKGFAAQICVLLKGDPAVTLGEAKTFPPLKILSAKTVNTYVATNKTIDARGEYDEPEVAKVEIVGEKAVSKKRPATASDAPVVKKKKTTTGKAATAEKDLTLVVVAQEAVPIHIVEPISDMPAECPHASKRKAPKRKLRFPTGSDDEIVEQEPAVETVVVKNKGTTSVDDVDNIIEQASATRSDDIAIDDTERSIAVNDEDDDIDGAENEISRTMTSDTAPKQFLIEPLISGEDEDISGFKQSTKSRYSLAFSKSSSSSDSSMHFNTDDIPLGADIAVEHILMPTTAAPATDLTEQFAQLWDSISQLYIKQMRTQSSIGNLQNHLLSKIDDLEKASADARTQQDQELRGIFKSVRQEVQVQKIALSFEVLEFKKYVRAQSGIFTTELADIRKEIKDQKAELSKEFDDRLAAIRNDVLEFRVETQEQLTTLCDTLAQIMAYINRGSDDKKGENGGSQGRAQPPPEDRSKPGSGYGGSGSSRSEPSRKRGSSGSRQRDWRYWLS</sequence>
<evidence type="ECO:0000256" key="1">
    <source>
        <dbReference type="SAM" id="MobiDB-lite"/>
    </source>
</evidence>
<reference evidence="2 3" key="1">
    <citation type="journal article" date="2015" name="Proc. Natl. Acad. Sci. U.S.A.">
        <title>The resurrection genome of Boea hygrometrica: A blueprint for survival of dehydration.</title>
        <authorList>
            <person name="Xiao L."/>
            <person name="Yang G."/>
            <person name="Zhang L."/>
            <person name="Yang X."/>
            <person name="Zhao S."/>
            <person name="Ji Z."/>
            <person name="Zhou Q."/>
            <person name="Hu M."/>
            <person name="Wang Y."/>
            <person name="Chen M."/>
            <person name="Xu Y."/>
            <person name="Jin H."/>
            <person name="Xiao X."/>
            <person name="Hu G."/>
            <person name="Bao F."/>
            <person name="Hu Y."/>
            <person name="Wan P."/>
            <person name="Li L."/>
            <person name="Deng X."/>
            <person name="Kuang T."/>
            <person name="Xiang C."/>
            <person name="Zhu J.K."/>
            <person name="Oliver M.J."/>
            <person name="He Y."/>
        </authorList>
    </citation>
    <scope>NUCLEOTIDE SEQUENCE [LARGE SCALE GENOMIC DNA]</scope>
    <source>
        <strain evidence="3">cv. XS01</strain>
    </source>
</reference>
<dbReference type="Proteomes" id="UP000250235">
    <property type="component" value="Unassembled WGS sequence"/>
</dbReference>
<protein>
    <submittedName>
        <fullName evidence="2">Splicing factor 3B subunit 1-like</fullName>
    </submittedName>
</protein>
<dbReference type="EMBL" id="KV006358">
    <property type="protein sequence ID" value="KZV32752.1"/>
    <property type="molecule type" value="Genomic_DNA"/>
</dbReference>
<accession>A0A2Z7BEH6</accession>
<organism evidence="2 3">
    <name type="scientific">Dorcoceras hygrometricum</name>
    <dbReference type="NCBI Taxonomy" id="472368"/>
    <lineage>
        <taxon>Eukaryota</taxon>
        <taxon>Viridiplantae</taxon>
        <taxon>Streptophyta</taxon>
        <taxon>Embryophyta</taxon>
        <taxon>Tracheophyta</taxon>
        <taxon>Spermatophyta</taxon>
        <taxon>Magnoliopsida</taxon>
        <taxon>eudicotyledons</taxon>
        <taxon>Gunneridae</taxon>
        <taxon>Pentapetalae</taxon>
        <taxon>asterids</taxon>
        <taxon>lamiids</taxon>
        <taxon>Lamiales</taxon>
        <taxon>Gesneriaceae</taxon>
        <taxon>Didymocarpoideae</taxon>
        <taxon>Trichosporeae</taxon>
        <taxon>Loxocarpinae</taxon>
        <taxon>Dorcoceras</taxon>
    </lineage>
</organism>
<feature type="region of interest" description="Disordered" evidence="1">
    <location>
        <begin position="606"/>
        <end position="663"/>
    </location>
</feature>
<evidence type="ECO:0000313" key="2">
    <source>
        <dbReference type="EMBL" id="KZV32752.1"/>
    </source>
</evidence>
<evidence type="ECO:0000313" key="3">
    <source>
        <dbReference type="Proteomes" id="UP000250235"/>
    </source>
</evidence>
<keyword evidence="3" id="KW-1185">Reference proteome</keyword>
<gene>
    <name evidence="2" type="ORF">F511_31900</name>
</gene>
<name>A0A2Z7BEH6_9LAMI</name>
<feature type="compositionally biased region" description="Basic and acidic residues" evidence="1">
    <location>
        <begin position="654"/>
        <end position="663"/>
    </location>
</feature>
<dbReference type="AlphaFoldDB" id="A0A2Z7BEH6"/>
<proteinExistence type="predicted"/>